<evidence type="ECO:0000313" key="1">
    <source>
        <dbReference type="EMBL" id="WKD49042.1"/>
    </source>
</evidence>
<accession>A0ABY9EA61</accession>
<dbReference type="Proteomes" id="UP001321520">
    <property type="component" value="Chromosome"/>
</dbReference>
<protein>
    <submittedName>
        <fullName evidence="1">SDR family NAD(P)-dependent oxidoreductase</fullName>
    </submittedName>
</protein>
<name>A0ABY9EA61_9GAMM</name>
<sequence length="292" mass="32274">MSKTKNRIVLVTGATRGIGKGTALALSGDDTIVYITGRSESENQTSSLPGTLSTTVAEIKERGGQVIPVKCDHNDDKQIAQLLERVMDEQGQLDILVNCVYQVPDDLSVWKPFWQRPVEQHWNAMINVGLRAHYLACYHAAPHMVKAQSGLMVTVSSPAARAYIHSVIYGLGKAAKDKMMYDIAKELREYNVAAFALWPGIVRTERLQPAIENNQLPAEYEVFKSGMESSEFTGRIIDAVDRSNTAMTYTGASWWNTTLAKKMGIVDIDGQQPESYAKLLGNPINAPEIMIK</sequence>
<evidence type="ECO:0000313" key="2">
    <source>
        <dbReference type="Proteomes" id="UP001321520"/>
    </source>
</evidence>
<gene>
    <name evidence="1" type="ORF">M8T91_14225</name>
</gene>
<keyword evidence="2" id="KW-1185">Reference proteome</keyword>
<reference evidence="1 2" key="1">
    <citation type="submission" date="2022-05" db="EMBL/GenBank/DDBJ databases">
        <title>Microbulbifer sp. nov., isolated from sponge.</title>
        <authorList>
            <person name="Gao L."/>
        </authorList>
    </citation>
    <scope>NUCLEOTIDE SEQUENCE [LARGE SCALE GENOMIC DNA]</scope>
    <source>
        <strain evidence="1 2">MI-G</strain>
    </source>
</reference>
<dbReference type="PANTHER" id="PTHR44147">
    <property type="entry name" value="DEHYDROGENASE/REDUCTASE SDR FAMILY MEMBER 1"/>
    <property type="match status" value="1"/>
</dbReference>
<proteinExistence type="predicted"/>
<dbReference type="InterPro" id="IPR002347">
    <property type="entry name" value="SDR_fam"/>
</dbReference>
<dbReference type="Gene3D" id="3.40.50.720">
    <property type="entry name" value="NAD(P)-binding Rossmann-like Domain"/>
    <property type="match status" value="1"/>
</dbReference>
<dbReference type="RefSeq" id="WP_301414828.1">
    <property type="nucleotide sequence ID" value="NZ_CP098023.1"/>
</dbReference>
<dbReference type="PANTHER" id="PTHR44147:SF2">
    <property type="entry name" value="DEHYDROGENASE_REDUCTASE SDR FAMILY MEMBER 1"/>
    <property type="match status" value="1"/>
</dbReference>
<dbReference type="Pfam" id="PF00106">
    <property type="entry name" value="adh_short"/>
    <property type="match status" value="1"/>
</dbReference>
<organism evidence="1 2">
    <name type="scientific">Microbulbifer spongiae</name>
    <dbReference type="NCBI Taxonomy" id="2944933"/>
    <lineage>
        <taxon>Bacteria</taxon>
        <taxon>Pseudomonadati</taxon>
        <taxon>Pseudomonadota</taxon>
        <taxon>Gammaproteobacteria</taxon>
        <taxon>Cellvibrionales</taxon>
        <taxon>Microbulbiferaceae</taxon>
        <taxon>Microbulbifer</taxon>
    </lineage>
</organism>
<dbReference type="EMBL" id="CP098023">
    <property type="protein sequence ID" value="WKD49042.1"/>
    <property type="molecule type" value="Genomic_DNA"/>
</dbReference>
<dbReference type="InterPro" id="IPR036291">
    <property type="entry name" value="NAD(P)-bd_dom_sf"/>
</dbReference>
<dbReference type="SUPFAM" id="SSF51735">
    <property type="entry name" value="NAD(P)-binding Rossmann-fold domains"/>
    <property type="match status" value="1"/>
</dbReference>
<dbReference type="PRINTS" id="PR00081">
    <property type="entry name" value="GDHRDH"/>
</dbReference>